<dbReference type="PATRIC" id="fig|1423774.3.peg.1232"/>
<keyword evidence="2" id="KW-1185">Reference proteome</keyword>
<evidence type="ECO:0000313" key="1">
    <source>
        <dbReference type="EMBL" id="KRM15470.1"/>
    </source>
</evidence>
<comment type="caution">
    <text evidence="1">The sequence shown here is derived from an EMBL/GenBank/DDBJ whole genome shotgun (WGS) entry which is preliminary data.</text>
</comment>
<dbReference type="RefSeq" id="WP_057892602.1">
    <property type="nucleotide sequence ID" value="NZ_AZFV01000022.1"/>
</dbReference>
<reference evidence="1 2" key="1">
    <citation type="journal article" date="2015" name="Genome Announc.">
        <title>Expanding the biotechnology potential of lactobacilli through comparative genomics of 213 strains and associated genera.</title>
        <authorList>
            <person name="Sun Z."/>
            <person name="Harris H.M."/>
            <person name="McCann A."/>
            <person name="Guo C."/>
            <person name="Argimon S."/>
            <person name="Zhang W."/>
            <person name="Yang X."/>
            <person name="Jeffery I.B."/>
            <person name="Cooney J.C."/>
            <person name="Kagawa T.F."/>
            <person name="Liu W."/>
            <person name="Song Y."/>
            <person name="Salvetti E."/>
            <person name="Wrobel A."/>
            <person name="Rasinkangas P."/>
            <person name="Parkhill J."/>
            <person name="Rea M.C."/>
            <person name="O'Sullivan O."/>
            <person name="Ritari J."/>
            <person name="Douillard F.P."/>
            <person name="Paul Ross R."/>
            <person name="Yang R."/>
            <person name="Briner A.E."/>
            <person name="Felis G.E."/>
            <person name="de Vos W.M."/>
            <person name="Barrangou R."/>
            <person name="Klaenhammer T.R."/>
            <person name="Caufield P.W."/>
            <person name="Cui Y."/>
            <person name="Zhang H."/>
            <person name="O'Toole P.W."/>
        </authorList>
    </citation>
    <scope>NUCLEOTIDE SEQUENCE [LARGE SCALE GENOMIC DNA]</scope>
    <source>
        <strain evidence="1 2">DSM 16982</strain>
    </source>
</reference>
<dbReference type="AlphaFoldDB" id="A0A0R1WBY7"/>
<dbReference type="InterPro" id="IPR025935">
    <property type="entry name" value="AbiH"/>
</dbReference>
<dbReference type="Proteomes" id="UP000051302">
    <property type="component" value="Unassembled WGS sequence"/>
</dbReference>
<dbReference type="EMBL" id="AZFV01000022">
    <property type="protein sequence ID" value="KRM15470.1"/>
    <property type="molecule type" value="Genomic_DNA"/>
</dbReference>
<evidence type="ECO:0008006" key="3">
    <source>
        <dbReference type="Google" id="ProtNLM"/>
    </source>
</evidence>
<name>A0A0R1WBY7_9LACO</name>
<proteinExistence type="predicted"/>
<dbReference type="Pfam" id="PF14253">
    <property type="entry name" value="AbiH"/>
    <property type="match status" value="1"/>
</dbReference>
<gene>
    <name evidence="1" type="ORF">FD31_GL001185</name>
</gene>
<protein>
    <recommendedName>
        <fullName evidence="3">Phage abortive infection protein</fullName>
    </recommendedName>
</protein>
<accession>A0A0R1WBY7</accession>
<evidence type="ECO:0000313" key="2">
    <source>
        <dbReference type="Proteomes" id="UP000051302"/>
    </source>
</evidence>
<sequence length="421" mass="49704">MEQANEVKSLIILGNGFDLKCGLSSSFQQFFENLKRNFPSNDLKVLKELFKEEFIDFPIESKDSPRGYEEAGFDEYIEVKLNKNDFRNTQWLELLQKFSNLISPELKKMGFWTSCFIIFCTDSKYWYNIEGFISDFFTEESYEIGKKSPLTRINTIAETRFSAVGEYIKDLSREDESSIADARRFDLITKKIAFLLVNIFEYNINIDLSEFLLNQLKIFENLLDNYLIGQSESDSYYKSETKNILEKLSERESYNQLNFNYTIAESKSINIRRNIHSTLRHKPIIGIDADKVFADNRIYKFTKTYRIMRLAMNSDDSELVPKSIAKIIFYGHSLAQADYSYFQSIFDKCDIYHNSVILEFYYSTYEGCNEEQATRTMFDRVSQLLDNYGKTIPNHGKNFMVKIYYQKCYWKIELELKNYSI</sequence>
<organism evidence="1 2">
    <name type="scientific">Companilactobacillus nantensis DSM 16982</name>
    <dbReference type="NCBI Taxonomy" id="1423774"/>
    <lineage>
        <taxon>Bacteria</taxon>
        <taxon>Bacillati</taxon>
        <taxon>Bacillota</taxon>
        <taxon>Bacilli</taxon>
        <taxon>Lactobacillales</taxon>
        <taxon>Lactobacillaceae</taxon>
        <taxon>Companilactobacillus</taxon>
    </lineage>
</organism>